<name>A0A1I7LDR8_9BURK</name>
<feature type="transmembrane region" description="Helical" evidence="7">
    <location>
        <begin position="244"/>
        <end position="263"/>
    </location>
</feature>
<evidence type="ECO:0000256" key="7">
    <source>
        <dbReference type="SAM" id="Phobius"/>
    </source>
</evidence>
<dbReference type="GO" id="GO:0005886">
    <property type="term" value="C:plasma membrane"/>
    <property type="evidence" value="ECO:0007669"/>
    <property type="project" value="UniProtKB-SubCell"/>
</dbReference>
<feature type="domain" description="SSD" evidence="8">
    <location>
        <begin position="273"/>
        <end position="395"/>
    </location>
</feature>
<dbReference type="InterPro" id="IPR000731">
    <property type="entry name" value="SSD"/>
</dbReference>
<dbReference type="SUPFAM" id="SSF82866">
    <property type="entry name" value="Multidrug efflux transporter AcrB transmembrane domain"/>
    <property type="match status" value="2"/>
</dbReference>
<reference evidence="10" key="1">
    <citation type="submission" date="2016-10" db="EMBL/GenBank/DDBJ databases">
        <authorList>
            <person name="Varghese N."/>
            <person name="Submissions S."/>
        </authorList>
    </citation>
    <scope>NUCLEOTIDE SEQUENCE [LARGE SCALE GENOMIC DNA]</scope>
    <source>
        <strain evidence="10">CGMCC 1.11014</strain>
    </source>
</reference>
<dbReference type="Pfam" id="PF03176">
    <property type="entry name" value="MMPL"/>
    <property type="match status" value="1"/>
</dbReference>
<organism evidence="9 10">
    <name type="scientific">Pseudoduganella namucuonensis</name>
    <dbReference type="NCBI Taxonomy" id="1035707"/>
    <lineage>
        <taxon>Bacteria</taxon>
        <taxon>Pseudomonadati</taxon>
        <taxon>Pseudomonadota</taxon>
        <taxon>Betaproteobacteria</taxon>
        <taxon>Burkholderiales</taxon>
        <taxon>Oxalobacteraceae</taxon>
        <taxon>Telluria group</taxon>
        <taxon>Pseudoduganella</taxon>
    </lineage>
</organism>
<proteinExistence type="predicted"/>
<feature type="transmembrane region" description="Helical" evidence="7">
    <location>
        <begin position="297"/>
        <end position="314"/>
    </location>
</feature>
<keyword evidence="10" id="KW-1185">Reference proteome</keyword>
<feature type="transmembrane region" description="Helical" evidence="7">
    <location>
        <begin position="688"/>
        <end position="714"/>
    </location>
</feature>
<dbReference type="InterPro" id="IPR050545">
    <property type="entry name" value="Mycobact_MmpL"/>
</dbReference>
<evidence type="ECO:0000256" key="3">
    <source>
        <dbReference type="ARBA" id="ARBA00022692"/>
    </source>
</evidence>
<dbReference type="STRING" id="1035707.SAMN05216552_102757"/>
<dbReference type="RefSeq" id="WP_093558130.1">
    <property type="nucleotide sequence ID" value="NZ_FPBO01000027.1"/>
</dbReference>
<evidence type="ECO:0000256" key="1">
    <source>
        <dbReference type="ARBA" id="ARBA00004651"/>
    </source>
</evidence>
<keyword evidence="5 7" id="KW-0472">Membrane</keyword>
<dbReference type="PANTHER" id="PTHR33406:SF10">
    <property type="entry name" value="SSD DOMAIN-CONTAINING PROTEIN"/>
    <property type="match status" value="1"/>
</dbReference>
<feature type="region of interest" description="Disordered" evidence="6">
    <location>
        <begin position="795"/>
        <end position="818"/>
    </location>
</feature>
<feature type="transmembrane region" description="Helical" evidence="7">
    <location>
        <begin position="637"/>
        <end position="653"/>
    </location>
</feature>
<evidence type="ECO:0000256" key="5">
    <source>
        <dbReference type="ARBA" id="ARBA00023136"/>
    </source>
</evidence>
<feature type="transmembrane region" description="Helical" evidence="7">
    <location>
        <begin position="270"/>
        <end position="291"/>
    </location>
</feature>
<protein>
    <recommendedName>
        <fullName evidence="8">SSD domain-containing protein</fullName>
    </recommendedName>
</protein>
<feature type="transmembrane region" description="Helical" evidence="7">
    <location>
        <begin position="34"/>
        <end position="52"/>
    </location>
</feature>
<dbReference type="Gene3D" id="1.20.1640.10">
    <property type="entry name" value="Multidrug efflux transporter AcrB transmembrane domain"/>
    <property type="match status" value="2"/>
</dbReference>
<feature type="domain" description="SSD" evidence="8">
    <location>
        <begin position="689"/>
        <end position="785"/>
    </location>
</feature>
<dbReference type="PROSITE" id="PS50156">
    <property type="entry name" value="SSD"/>
    <property type="match status" value="2"/>
</dbReference>
<keyword evidence="4 7" id="KW-1133">Transmembrane helix</keyword>
<feature type="transmembrane region" description="Helical" evidence="7">
    <location>
        <begin position="734"/>
        <end position="754"/>
    </location>
</feature>
<evidence type="ECO:0000256" key="2">
    <source>
        <dbReference type="ARBA" id="ARBA00022475"/>
    </source>
</evidence>
<gene>
    <name evidence="9" type="ORF">SAMN05216552_102757</name>
</gene>
<feature type="transmembrane region" description="Helical" evidence="7">
    <location>
        <begin position="660"/>
        <end position="682"/>
    </location>
</feature>
<evidence type="ECO:0000259" key="8">
    <source>
        <dbReference type="PROSITE" id="PS50156"/>
    </source>
</evidence>
<feature type="transmembrane region" description="Helical" evidence="7">
    <location>
        <begin position="374"/>
        <end position="398"/>
    </location>
</feature>
<dbReference type="EMBL" id="FPBO01000027">
    <property type="protein sequence ID" value="SFV07855.1"/>
    <property type="molecule type" value="Genomic_DNA"/>
</dbReference>
<evidence type="ECO:0000256" key="6">
    <source>
        <dbReference type="SAM" id="MobiDB-lite"/>
    </source>
</evidence>
<feature type="compositionally biased region" description="Polar residues" evidence="6">
    <location>
        <begin position="808"/>
        <end position="818"/>
    </location>
</feature>
<comment type="subcellular location">
    <subcellularLocation>
        <location evidence="1">Cell membrane</location>
        <topology evidence="1">Multi-pass membrane protein</topology>
    </subcellularLocation>
</comment>
<dbReference type="Proteomes" id="UP000199391">
    <property type="component" value="Unassembled WGS sequence"/>
</dbReference>
<dbReference type="PANTHER" id="PTHR33406">
    <property type="entry name" value="MEMBRANE PROTEIN MJ1562-RELATED"/>
    <property type="match status" value="1"/>
</dbReference>
<feature type="compositionally biased region" description="Low complexity" evidence="6">
    <location>
        <begin position="795"/>
        <end position="804"/>
    </location>
</feature>
<evidence type="ECO:0000313" key="9">
    <source>
        <dbReference type="EMBL" id="SFV07855.1"/>
    </source>
</evidence>
<keyword evidence="3 7" id="KW-0812">Transmembrane</keyword>
<keyword evidence="2" id="KW-1003">Cell membrane</keyword>
<dbReference type="InterPro" id="IPR004869">
    <property type="entry name" value="MMPL_dom"/>
</dbReference>
<feature type="transmembrane region" description="Helical" evidence="7">
    <location>
        <begin position="760"/>
        <end position="787"/>
    </location>
</feature>
<dbReference type="OrthoDB" id="9176717at2"/>
<feature type="transmembrane region" description="Helical" evidence="7">
    <location>
        <begin position="341"/>
        <end position="362"/>
    </location>
</feature>
<dbReference type="AlphaFoldDB" id="A0A1I7LDR8"/>
<sequence>MAGDIKMDREAMDARDFDPRSGNWLERLLFNHRALVILFCVLVTAGLAWQIPAIRLNASFDRMIPKEHAYIQNFKDNQADLAGQGNVLRIVVERKGGSILDPAYLQTLQKINDEVYLVAGVDRPFMLSLWTPTMRWIGITEVGIDAGQVIDETYDGSPDSLARLRLNIERSGEIGRIVAPDFKSSMLYVPLLDFDTETGKALDYAELAGKIEKIRAKYEGGDIRIHVVGFAQVVGDLIDGLGQVAGFFMLSMALATAIVYWYTRCARSTAIVMFCSVIAVLWLLGVLPLLGYELDPYTILVPFLVFAIGMSHGAQKMNGVMQDIGRGFPRLVAARYTFRRLFMAGFAALLCDAIGFAVLMLIKISVIQQLALTASIGVAFLVFTNLILLPILLSYTGVNQAAALRTLREEDAALAAANRHALWRFLDRFTTPRAAALAIAVALLMGVGGWRVSLDLKTGDLDPGAPELRTDSRYNRDSAYINAHYANSSDVFIVMVASPPAQCMNYDLLQKIDTLEWELRQQPGVVATDSFASFNKGITGQFTEGNPKWFALVPSQELLNGFVKNAPRTLLNQPCSLSMLRIFLSDHKAETLERVSKVVADYAARHDGPDGKFLLAAGNAGIETATNEVVKQANRDMLYWVYGAVCLLCLVTFRSWRAVICAVLPLVLTSVLAEALMVWLGIGVKVATLPVIALGVGIGVDYALYVLSIVLTHLRAGESLSKAYAEALHFTGKVVLLTGVTLAVGVVIWAFSPIKFQADMGILLAFCFLANMLGALILLPALAVFLLKPSPQPAGAGKQAGPAARVQHATSTIDRMPT</sequence>
<evidence type="ECO:0000313" key="10">
    <source>
        <dbReference type="Proteomes" id="UP000199391"/>
    </source>
</evidence>
<accession>A0A1I7LDR8</accession>
<evidence type="ECO:0000256" key="4">
    <source>
        <dbReference type="ARBA" id="ARBA00022989"/>
    </source>
</evidence>